<comment type="catalytic activity">
    <reaction evidence="6">
        <text>D-fructose + ATP = D-fructose 6-phosphate + ADP + H(+)</text>
        <dbReference type="Rhea" id="RHEA:16125"/>
        <dbReference type="ChEBI" id="CHEBI:15378"/>
        <dbReference type="ChEBI" id="CHEBI:30616"/>
        <dbReference type="ChEBI" id="CHEBI:37721"/>
        <dbReference type="ChEBI" id="CHEBI:61527"/>
        <dbReference type="ChEBI" id="CHEBI:456216"/>
        <dbReference type="EC" id="2.7.1.4"/>
    </reaction>
</comment>
<evidence type="ECO:0000256" key="4">
    <source>
        <dbReference type="ARBA" id="ARBA00022842"/>
    </source>
</evidence>
<dbReference type="SUPFAM" id="SSF53067">
    <property type="entry name" value="Actin-like ATPase domain"/>
    <property type="match status" value="1"/>
</dbReference>
<keyword evidence="8" id="KW-1185">Reference proteome</keyword>
<dbReference type="InterPro" id="IPR049874">
    <property type="entry name" value="ROK_cs"/>
</dbReference>
<gene>
    <name evidence="7" type="ordered locus">CCNA_01192</name>
</gene>
<reference evidence="7 8" key="1">
    <citation type="journal article" date="2010" name="J. Bacteriol.">
        <title>The genetic basis of laboratory adaptation in Caulobacter crescentus.</title>
        <authorList>
            <person name="Marks M.E."/>
            <person name="Castro-Rojas C.M."/>
            <person name="Teiling C."/>
            <person name="Du L."/>
            <person name="Kapatral V."/>
            <person name="Walunas T.L."/>
            <person name="Crosson S."/>
        </authorList>
    </citation>
    <scope>NUCLEOTIDE SEQUENCE [LARGE SCALE GENOMIC DNA]</scope>
    <source>
        <strain evidence="8">NA1000 / CB15N</strain>
    </source>
</reference>
<dbReference type="PhylomeDB" id="A0A0H3C5W7"/>
<evidence type="ECO:0000313" key="7">
    <source>
        <dbReference type="EMBL" id="ACL94657.1"/>
    </source>
</evidence>
<dbReference type="EMBL" id="CP001340">
    <property type="protein sequence ID" value="ACL94657.1"/>
    <property type="molecule type" value="Genomic_DNA"/>
</dbReference>
<dbReference type="InterPro" id="IPR051804">
    <property type="entry name" value="Carb_Metab_Reg_Kinase/Isom"/>
</dbReference>
<dbReference type="InterPro" id="IPR000600">
    <property type="entry name" value="ROK"/>
</dbReference>
<name>A0A0H3C5W7_CAUVN</name>
<dbReference type="Pfam" id="PF00480">
    <property type="entry name" value="ROK"/>
    <property type="match status" value="1"/>
</dbReference>
<dbReference type="HOGENOM" id="CLU_036604_3_0_5"/>
<evidence type="ECO:0000256" key="1">
    <source>
        <dbReference type="ARBA" id="ARBA00001946"/>
    </source>
</evidence>
<dbReference type="RefSeq" id="WP_012640156.1">
    <property type="nucleotide sequence ID" value="NC_011916.1"/>
</dbReference>
<dbReference type="AlphaFoldDB" id="A0A0H3C5W7"/>
<keyword evidence="3" id="KW-0862">Zinc</keyword>
<accession>A0A0H3C5W7</accession>
<dbReference type="GO" id="GO:0046872">
    <property type="term" value="F:metal ion binding"/>
    <property type="evidence" value="ECO:0007669"/>
    <property type="project" value="UniProtKB-KW"/>
</dbReference>
<protein>
    <recommendedName>
        <fullName evidence="5">fructokinase</fullName>
        <ecNumber evidence="5">2.7.1.4</ecNumber>
    </recommendedName>
</protein>
<dbReference type="PATRIC" id="fig|565050.3.peg.1174"/>
<organism evidence="7 8">
    <name type="scientific">Caulobacter vibrioides (strain NA1000 / CB15N)</name>
    <name type="common">Caulobacter crescentus</name>
    <dbReference type="NCBI Taxonomy" id="565050"/>
    <lineage>
        <taxon>Bacteria</taxon>
        <taxon>Pseudomonadati</taxon>
        <taxon>Pseudomonadota</taxon>
        <taxon>Alphaproteobacteria</taxon>
        <taxon>Caulobacterales</taxon>
        <taxon>Caulobacteraceae</taxon>
        <taxon>Caulobacter</taxon>
    </lineage>
</organism>
<dbReference type="EC" id="2.7.1.4" evidence="5"/>
<dbReference type="PANTHER" id="PTHR42742:SF3">
    <property type="entry name" value="FRUCTOKINASE"/>
    <property type="match status" value="1"/>
</dbReference>
<evidence type="ECO:0000256" key="6">
    <source>
        <dbReference type="ARBA" id="ARBA00048451"/>
    </source>
</evidence>
<keyword evidence="2" id="KW-0479">Metal-binding</keyword>
<keyword evidence="4" id="KW-0460">Magnesium</keyword>
<dbReference type="OrthoDB" id="9783435at2"/>
<dbReference type="RefSeq" id="YP_002516565.1">
    <property type="nucleotide sequence ID" value="NC_011916.1"/>
</dbReference>
<dbReference type="PROSITE" id="PS01125">
    <property type="entry name" value="ROK"/>
    <property type="match status" value="1"/>
</dbReference>
<proteinExistence type="predicted"/>
<dbReference type="KEGG" id="ccs:CCNA_01192"/>
<evidence type="ECO:0000313" key="8">
    <source>
        <dbReference type="Proteomes" id="UP000001364"/>
    </source>
</evidence>
<sequence length="307" mass="31680">MAGRPMSRIAAIELGGTKVMVAFGSGPDDLSPPLRIPTTTPAETLARIEDALAAEQGRFDAIGVASFGPIRLDPAAPDWGHILKTPKPGWSHADVAARLVRRFDRPLALDTDVNGAAVAEGLWGAAKGLGDYAYVTVGTGVGVGLVVNGAPTHGLLHPEAGHILVRRDAALDPFTGSCPFHGDCLEGLISGPALAARTGAPGESLSKDDPVWALVADYLAQLVANLALIASPRRVIIGGGVGGNPQLLEQTRTRLQTHLAGYLAPLEQRSDIDAFVAAPGLGANSGLLGAVALGLRHDAILRQDLMP</sequence>
<keyword evidence="7" id="KW-0808">Transferase</keyword>
<dbReference type="GO" id="GO:0008865">
    <property type="term" value="F:fructokinase activity"/>
    <property type="evidence" value="ECO:0007669"/>
    <property type="project" value="UniProtKB-EC"/>
</dbReference>
<dbReference type="Gene3D" id="3.30.420.40">
    <property type="match status" value="2"/>
</dbReference>
<evidence type="ECO:0000256" key="3">
    <source>
        <dbReference type="ARBA" id="ARBA00022833"/>
    </source>
</evidence>
<dbReference type="PANTHER" id="PTHR42742">
    <property type="entry name" value="TRANSCRIPTIONAL REPRESSOR MPRA"/>
    <property type="match status" value="1"/>
</dbReference>
<dbReference type="CDD" id="cd24067">
    <property type="entry name" value="ASKHA_NBD_ROK_BsFRK-like"/>
    <property type="match status" value="1"/>
</dbReference>
<evidence type="ECO:0000256" key="2">
    <source>
        <dbReference type="ARBA" id="ARBA00022723"/>
    </source>
</evidence>
<dbReference type="GeneID" id="7333585"/>
<dbReference type="Proteomes" id="UP000001364">
    <property type="component" value="Chromosome"/>
</dbReference>
<comment type="cofactor">
    <cofactor evidence="1">
        <name>Mg(2+)</name>
        <dbReference type="ChEBI" id="CHEBI:18420"/>
    </cofactor>
</comment>
<evidence type="ECO:0000256" key="5">
    <source>
        <dbReference type="ARBA" id="ARBA00038887"/>
    </source>
</evidence>
<dbReference type="InterPro" id="IPR043129">
    <property type="entry name" value="ATPase_NBD"/>
</dbReference>